<evidence type="ECO:0000256" key="2">
    <source>
        <dbReference type="SAM" id="MobiDB-lite"/>
    </source>
</evidence>
<dbReference type="InterPro" id="IPR000618">
    <property type="entry name" value="Insect_cuticle"/>
</dbReference>
<sequence>MSPSRKFLFQEFLFDVDTALWLGVKLKFCARYTGCLNDNVVSYGFVLLISLIKLAHCQDDSSEERVGVPIIRQINKVNDDGTYTYGYEAADGSFKIETRDVLGNVKGMFGFIDESGELKRVSYTANNETGFRNSVIHAPTPAALKSTTENGRRPVFILKNTPALHSPTKGPVIQHIPKKPAKEDDEFSSTTSTPANARRFSSAGNSSDEHLQPEENIRSSANPLRKILISKRPIEDKETRGKGGNNLRRQLNRGLDLRGETNHIYSGSDNRFPPNLPPHLSALMSELRPVQVVRMTPDSVGYQTVDVEAASQEITELPSTTTEVPYGSRKLIPVAYLHPRYRQPGPPQDGGQYTTEGSQHYRLQHVPITQAPVPPHVSQIPVQVPNANYQTQPHYYEQPHPPFTINPSVLRDELMAIIYNYLQVRLSPSHQYSRYPYQSPYANPLFTPNYAYPQPVNYPPVPYTNPYVTPIPHYYPPPFANPNSLYPVVPTQTPLSGPNVQFSPKPESPRRGAGHRVPAVRAAGPADDADLLQMLLTSPTRIPVHQLRYSSEANERLNTQRRPQPVRNVQIITEASETRPLTTDSPE</sequence>
<feature type="compositionally biased region" description="Basic and acidic residues" evidence="2">
    <location>
        <begin position="232"/>
        <end position="241"/>
    </location>
</feature>
<protein>
    <submittedName>
        <fullName evidence="3">Uncharacterized protein</fullName>
    </submittedName>
</protein>
<dbReference type="GO" id="GO:0008010">
    <property type="term" value="F:structural constituent of chitin-based larval cuticle"/>
    <property type="evidence" value="ECO:0007669"/>
    <property type="project" value="TreeGrafter"/>
</dbReference>
<evidence type="ECO:0000313" key="3">
    <source>
        <dbReference type="EMBL" id="KAK7602655.1"/>
    </source>
</evidence>
<dbReference type="EMBL" id="JBBCAQ010000007">
    <property type="protein sequence ID" value="KAK7602655.1"/>
    <property type="molecule type" value="Genomic_DNA"/>
</dbReference>
<dbReference type="PANTHER" id="PTHR10380:SF234">
    <property type="entry name" value="CUTICULAR PROTEIN 97EA, ISOFORM A"/>
    <property type="match status" value="1"/>
</dbReference>
<feature type="region of interest" description="Disordered" evidence="2">
    <location>
        <begin position="160"/>
        <end position="251"/>
    </location>
</feature>
<keyword evidence="4" id="KW-1185">Reference proteome</keyword>
<dbReference type="Pfam" id="PF00379">
    <property type="entry name" value="Chitin_bind_4"/>
    <property type="match status" value="1"/>
</dbReference>
<comment type="caution">
    <text evidence="3">The sequence shown here is derived from an EMBL/GenBank/DDBJ whole genome shotgun (WGS) entry which is preliminary data.</text>
</comment>
<keyword evidence="1" id="KW-0193">Cuticle</keyword>
<organism evidence="3 4">
    <name type="scientific">Parthenolecanium corni</name>
    <dbReference type="NCBI Taxonomy" id="536013"/>
    <lineage>
        <taxon>Eukaryota</taxon>
        <taxon>Metazoa</taxon>
        <taxon>Ecdysozoa</taxon>
        <taxon>Arthropoda</taxon>
        <taxon>Hexapoda</taxon>
        <taxon>Insecta</taxon>
        <taxon>Pterygota</taxon>
        <taxon>Neoptera</taxon>
        <taxon>Paraneoptera</taxon>
        <taxon>Hemiptera</taxon>
        <taxon>Sternorrhyncha</taxon>
        <taxon>Coccoidea</taxon>
        <taxon>Coccidae</taxon>
        <taxon>Parthenolecanium</taxon>
    </lineage>
</organism>
<dbReference type="Proteomes" id="UP001367676">
    <property type="component" value="Unassembled WGS sequence"/>
</dbReference>
<dbReference type="PANTHER" id="PTHR10380">
    <property type="entry name" value="CUTICLE PROTEIN"/>
    <property type="match status" value="1"/>
</dbReference>
<feature type="compositionally biased region" description="Basic and acidic residues" evidence="2">
    <location>
        <begin position="207"/>
        <end position="217"/>
    </location>
</feature>
<dbReference type="GO" id="GO:0062129">
    <property type="term" value="C:chitin-based extracellular matrix"/>
    <property type="evidence" value="ECO:0007669"/>
    <property type="project" value="TreeGrafter"/>
</dbReference>
<proteinExistence type="predicted"/>
<dbReference type="InterPro" id="IPR050468">
    <property type="entry name" value="Cuticle_Struct_Prot"/>
</dbReference>
<evidence type="ECO:0000256" key="1">
    <source>
        <dbReference type="PROSITE-ProRule" id="PRU00497"/>
    </source>
</evidence>
<name>A0AAN9TP52_9HEMI</name>
<dbReference type="PROSITE" id="PS51155">
    <property type="entry name" value="CHIT_BIND_RR_2"/>
    <property type="match status" value="1"/>
</dbReference>
<gene>
    <name evidence="3" type="ORF">V9T40_006629</name>
</gene>
<dbReference type="AlphaFoldDB" id="A0AAN9TP52"/>
<reference evidence="3 4" key="1">
    <citation type="submission" date="2024-03" db="EMBL/GenBank/DDBJ databases">
        <title>Adaptation during the transition from Ophiocordyceps entomopathogen to insect associate is accompanied by gene loss and intensified selection.</title>
        <authorList>
            <person name="Ward C.M."/>
            <person name="Onetto C.A."/>
            <person name="Borneman A.R."/>
        </authorList>
    </citation>
    <scope>NUCLEOTIDE SEQUENCE [LARGE SCALE GENOMIC DNA]</scope>
    <source>
        <strain evidence="3">AWRI1</strain>
        <tissue evidence="3">Single Adult Female</tissue>
    </source>
</reference>
<evidence type="ECO:0000313" key="4">
    <source>
        <dbReference type="Proteomes" id="UP001367676"/>
    </source>
</evidence>
<accession>A0AAN9TP52</accession>